<evidence type="ECO:0000313" key="3">
    <source>
        <dbReference type="Proteomes" id="UP000784294"/>
    </source>
</evidence>
<gene>
    <name evidence="2" type="ORF">PXEA_LOCUS12296</name>
</gene>
<name>A0A448WS49_9PLAT</name>
<protein>
    <submittedName>
        <fullName evidence="2">Uncharacterized protein</fullName>
    </submittedName>
</protein>
<feature type="compositionally biased region" description="Polar residues" evidence="1">
    <location>
        <begin position="1"/>
        <end position="23"/>
    </location>
</feature>
<feature type="region of interest" description="Disordered" evidence="1">
    <location>
        <begin position="46"/>
        <end position="82"/>
    </location>
</feature>
<reference evidence="2" key="1">
    <citation type="submission" date="2018-11" db="EMBL/GenBank/DDBJ databases">
        <authorList>
            <consortium name="Pathogen Informatics"/>
        </authorList>
    </citation>
    <scope>NUCLEOTIDE SEQUENCE</scope>
</reference>
<organism evidence="2 3">
    <name type="scientific">Protopolystoma xenopodis</name>
    <dbReference type="NCBI Taxonomy" id="117903"/>
    <lineage>
        <taxon>Eukaryota</taxon>
        <taxon>Metazoa</taxon>
        <taxon>Spiralia</taxon>
        <taxon>Lophotrochozoa</taxon>
        <taxon>Platyhelminthes</taxon>
        <taxon>Monogenea</taxon>
        <taxon>Polyopisthocotylea</taxon>
        <taxon>Polystomatidea</taxon>
        <taxon>Polystomatidae</taxon>
        <taxon>Protopolystoma</taxon>
    </lineage>
</organism>
<feature type="region of interest" description="Disordered" evidence="1">
    <location>
        <begin position="1"/>
        <end position="24"/>
    </location>
</feature>
<dbReference type="Proteomes" id="UP000784294">
    <property type="component" value="Unassembled WGS sequence"/>
</dbReference>
<comment type="caution">
    <text evidence="2">The sequence shown here is derived from an EMBL/GenBank/DDBJ whole genome shotgun (WGS) entry which is preliminary data.</text>
</comment>
<dbReference type="EMBL" id="CAAALY010039031">
    <property type="protein sequence ID" value="VEL18856.1"/>
    <property type="molecule type" value="Genomic_DNA"/>
</dbReference>
<evidence type="ECO:0000256" key="1">
    <source>
        <dbReference type="SAM" id="MobiDB-lite"/>
    </source>
</evidence>
<proteinExistence type="predicted"/>
<evidence type="ECO:0000313" key="2">
    <source>
        <dbReference type="EMBL" id="VEL18856.1"/>
    </source>
</evidence>
<dbReference type="AlphaFoldDB" id="A0A448WS49"/>
<accession>A0A448WS49</accession>
<keyword evidence="3" id="KW-1185">Reference proteome</keyword>
<sequence length="82" mass="8371">MPSTLISSNGSRITTGVNTSSSGLRALRGGDAVFRAGPPLSSGYANNAHSIGGGSTLQRRKYSGGATLGNLEPGELEMETFK</sequence>